<keyword evidence="1" id="KW-0472">Membrane</keyword>
<proteinExistence type="predicted"/>
<dbReference type="Proteomes" id="UP000186136">
    <property type="component" value="Unassembled WGS sequence"/>
</dbReference>
<dbReference type="EMBL" id="BDGI01000001">
    <property type="protein sequence ID" value="GAV26685.1"/>
    <property type="molecule type" value="Genomic_DNA"/>
</dbReference>
<organism evidence="2 3">
    <name type="scientific">Pichia membranifaciens</name>
    <dbReference type="NCBI Taxonomy" id="4926"/>
    <lineage>
        <taxon>Eukaryota</taxon>
        <taxon>Fungi</taxon>
        <taxon>Dikarya</taxon>
        <taxon>Ascomycota</taxon>
        <taxon>Saccharomycotina</taxon>
        <taxon>Pichiomycetes</taxon>
        <taxon>Pichiales</taxon>
        <taxon>Pichiaceae</taxon>
        <taxon>Pichia</taxon>
    </lineage>
</organism>
<feature type="transmembrane region" description="Helical" evidence="1">
    <location>
        <begin position="49"/>
        <end position="68"/>
    </location>
</feature>
<feature type="transmembrane region" description="Helical" evidence="1">
    <location>
        <begin position="88"/>
        <end position="106"/>
    </location>
</feature>
<sequence>MLLLSHYYRHSVTLPLSSAARYWKAIEYGTLTILFLLKTTNPIFKIALALHVGLQTMLILTYSPLVYYGSIIGDDDSSSKGLIQKFTGFVPGLIKKVSGLVLQITLKLLRAMKICNPKVNINRLASVVTYFLIIFRKLLALMVFTYVTSEDDESTHKKAFALFTIFMAMEMKYILDLSNAKKRGDTPKVYNHSKGLIYKTVKLLYMFEPLKISGSAKNELFASLHLVRSRLYHAGVGLAYILMYYTFKHATELIDDDFIWMSIMKSLIAIDALFIMSFVFELSGLNLNFSNKEDTFV</sequence>
<evidence type="ECO:0000313" key="2">
    <source>
        <dbReference type="EMBL" id="GAV26685.1"/>
    </source>
</evidence>
<comment type="caution">
    <text evidence="2">The sequence shown here is derived from an EMBL/GenBank/DDBJ whole genome shotgun (WGS) entry which is preliminary data.</text>
</comment>
<feature type="transmembrane region" description="Helical" evidence="1">
    <location>
        <begin position="231"/>
        <end position="247"/>
    </location>
</feature>
<gene>
    <name evidence="2" type="ORF">PMKS-000140</name>
</gene>
<protein>
    <submittedName>
        <fullName evidence="2">Uncharacterized protein</fullName>
    </submittedName>
</protein>
<keyword evidence="3" id="KW-1185">Reference proteome</keyword>
<reference evidence="2 3" key="1">
    <citation type="submission" date="2016-08" db="EMBL/GenBank/DDBJ databases">
        <title>Whole genome shotgun sequence of Pichia membranifaciens KS47-1.</title>
        <authorList>
            <person name="Konishi M."/>
            <person name="Ishida M."/>
            <person name="Arakawa T."/>
            <person name="Kato Y."/>
            <person name="Horiuchi J."/>
        </authorList>
    </citation>
    <scope>NUCLEOTIDE SEQUENCE [LARGE SCALE GENOMIC DNA]</scope>
    <source>
        <strain evidence="2 3">KS47-1</strain>
    </source>
</reference>
<dbReference type="AlphaFoldDB" id="A0A1Q2YAX0"/>
<feature type="transmembrane region" description="Helical" evidence="1">
    <location>
        <begin position="259"/>
        <end position="280"/>
    </location>
</feature>
<dbReference type="OrthoDB" id="3992895at2759"/>
<keyword evidence="1" id="KW-0812">Transmembrane</keyword>
<evidence type="ECO:0000313" key="3">
    <source>
        <dbReference type="Proteomes" id="UP000186136"/>
    </source>
</evidence>
<feature type="transmembrane region" description="Helical" evidence="1">
    <location>
        <begin position="127"/>
        <end position="147"/>
    </location>
</feature>
<feature type="transmembrane region" description="Helical" evidence="1">
    <location>
        <begin position="159"/>
        <end position="175"/>
    </location>
</feature>
<evidence type="ECO:0000256" key="1">
    <source>
        <dbReference type="SAM" id="Phobius"/>
    </source>
</evidence>
<accession>A0A1Q2YAX0</accession>
<feature type="transmembrane region" description="Helical" evidence="1">
    <location>
        <begin position="20"/>
        <end position="37"/>
    </location>
</feature>
<keyword evidence="1" id="KW-1133">Transmembrane helix</keyword>
<name>A0A1Q2YAX0_9ASCO</name>